<dbReference type="GO" id="GO:0005737">
    <property type="term" value="C:cytoplasm"/>
    <property type="evidence" value="ECO:0007669"/>
    <property type="project" value="TreeGrafter"/>
</dbReference>
<name>A0AAN9V5Q0_9ORTH</name>
<evidence type="ECO:0000313" key="4">
    <source>
        <dbReference type="EMBL" id="KAK7790258.1"/>
    </source>
</evidence>
<dbReference type="GO" id="GO:0004090">
    <property type="term" value="F:carbonyl reductase (NADPH) activity"/>
    <property type="evidence" value="ECO:0007669"/>
    <property type="project" value="TreeGrafter"/>
</dbReference>
<sequence length="247" mass="26986">MKSILITGANRGIGFGLVKHLIENPGPLKYLFATYRNPEKMKELQSVVCKHENVYLYQLDITNFKDHDLLVQYIDKKTNGYGLNVLINNAGVSSKFTRINLVKSEQMIENFMTNAVAPLMMSKAMLPLLKKASASNASSALGVHRAAIINISSVLGSIAKNDQGGFYPYRSSKAALNSITKSLSIDVKNDGILVTSLHPGWVKTDMGGPKADLSVDASVQAIVNTLNSLNEKHNGAFIQYDGTELPW</sequence>
<dbReference type="PRINTS" id="PR00080">
    <property type="entry name" value="SDRFAMILY"/>
</dbReference>
<dbReference type="InterPro" id="IPR051468">
    <property type="entry name" value="Fungal_SecMetab_SDRs"/>
</dbReference>
<accession>A0AAN9V5Q0</accession>
<dbReference type="AlphaFoldDB" id="A0AAN9V5Q0"/>
<dbReference type="Gene3D" id="3.40.50.720">
    <property type="entry name" value="NAD(P)-binding Rossmann-like Domain"/>
    <property type="match status" value="1"/>
</dbReference>
<dbReference type="SUPFAM" id="SSF51735">
    <property type="entry name" value="NAD(P)-binding Rossmann-fold domains"/>
    <property type="match status" value="1"/>
</dbReference>
<dbReference type="Proteomes" id="UP001378592">
    <property type="component" value="Unassembled WGS sequence"/>
</dbReference>
<evidence type="ECO:0000313" key="5">
    <source>
        <dbReference type="Proteomes" id="UP001378592"/>
    </source>
</evidence>
<evidence type="ECO:0000256" key="1">
    <source>
        <dbReference type="ARBA" id="ARBA00022857"/>
    </source>
</evidence>
<dbReference type="Pfam" id="PF00106">
    <property type="entry name" value="adh_short"/>
    <property type="match status" value="1"/>
</dbReference>
<dbReference type="CDD" id="cd05325">
    <property type="entry name" value="carb_red_sniffer_like_SDR_c"/>
    <property type="match status" value="1"/>
</dbReference>
<keyword evidence="5" id="KW-1185">Reference proteome</keyword>
<dbReference type="PANTHER" id="PTHR43544:SF7">
    <property type="entry name" value="NADB-LER2"/>
    <property type="match status" value="1"/>
</dbReference>
<dbReference type="PRINTS" id="PR00081">
    <property type="entry name" value="GDHRDH"/>
</dbReference>
<organism evidence="4 5">
    <name type="scientific">Gryllus longicercus</name>
    <dbReference type="NCBI Taxonomy" id="2509291"/>
    <lineage>
        <taxon>Eukaryota</taxon>
        <taxon>Metazoa</taxon>
        <taxon>Ecdysozoa</taxon>
        <taxon>Arthropoda</taxon>
        <taxon>Hexapoda</taxon>
        <taxon>Insecta</taxon>
        <taxon>Pterygota</taxon>
        <taxon>Neoptera</taxon>
        <taxon>Polyneoptera</taxon>
        <taxon>Orthoptera</taxon>
        <taxon>Ensifera</taxon>
        <taxon>Gryllidea</taxon>
        <taxon>Grylloidea</taxon>
        <taxon>Gryllidae</taxon>
        <taxon>Gryllinae</taxon>
        <taxon>Gryllus</taxon>
    </lineage>
</organism>
<dbReference type="InterPro" id="IPR002347">
    <property type="entry name" value="SDR_fam"/>
</dbReference>
<proteinExistence type="inferred from homology"/>
<gene>
    <name evidence="4" type="ORF">R5R35_012630</name>
</gene>
<evidence type="ECO:0000256" key="3">
    <source>
        <dbReference type="RuleBase" id="RU000363"/>
    </source>
</evidence>
<keyword evidence="2" id="KW-0560">Oxidoreductase</keyword>
<evidence type="ECO:0008006" key="6">
    <source>
        <dbReference type="Google" id="ProtNLM"/>
    </source>
</evidence>
<dbReference type="PANTHER" id="PTHR43544">
    <property type="entry name" value="SHORT-CHAIN DEHYDROGENASE/REDUCTASE"/>
    <property type="match status" value="1"/>
</dbReference>
<protein>
    <recommendedName>
        <fullName evidence="6">Short-chain dehydrogenase</fullName>
    </recommendedName>
</protein>
<evidence type="ECO:0000256" key="2">
    <source>
        <dbReference type="ARBA" id="ARBA00023002"/>
    </source>
</evidence>
<comment type="caution">
    <text evidence="4">The sequence shown here is derived from an EMBL/GenBank/DDBJ whole genome shotgun (WGS) entry which is preliminary data.</text>
</comment>
<reference evidence="4 5" key="1">
    <citation type="submission" date="2024-03" db="EMBL/GenBank/DDBJ databases">
        <title>The genome assembly and annotation of the cricket Gryllus longicercus Weissman &amp; Gray.</title>
        <authorList>
            <person name="Szrajer S."/>
            <person name="Gray D."/>
            <person name="Ylla G."/>
        </authorList>
    </citation>
    <scope>NUCLEOTIDE SEQUENCE [LARGE SCALE GENOMIC DNA]</scope>
    <source>
        <strain evidence="4">DAG 2021-001</strain>
        <tissue evidence="4">Whole body minus gut</tissue>
    </source>
</reference>
<dbReference type="InterPro" id="IPR036291">
    <property type="entry name" value="NAD(P)-bd_dom_sf"/>
</dbReference>
<dbReference type="EMBL" id="JAZDUA010000649">
    <property type="protein sequence ID" value="KAK7790258.1"/>
    <property type="molecule type" value="Genomic_DNA"/>
</dbReference>
<comment type="similarity">
    <text evidence="3">Belongs to the short-chain dehydrogenases/reductases (SDR) family.</text>
</comment>
<keyword evidence="1" id="KW-0521">NADP</keyword>